<protein>
    <submittedName>
        <fullName evidence="1">Uncharacterized protein</fullName>
    </submittedName>
</protein>
<dbReference type="EMBL" id="AGCM01000136">
    <property type="protein sequence ID" value="EHM52419.1"/>
    <property type="molecule type" value="Genomic_DNA"/>
</dbReference>
<evidence type="ECO:0000313" key="2">
    <source>
        <dbReference type="Proteomes" id="UP000004750"/>
    </source>
</evidence>
<dbReference type="AlphaFoldDB" id="G9ZHT9"/>
<organism evidence="1 2">
    <name type="scientific">Cardiobacterium valvarum F0432</name>
    <dbReference type="NCBI Taxonomy" id="797473"/>
    <lineage>
        <taxon>Bacteria</taxon>
        <taxon>Pseudomonadati</taxon>
        <taxon>Pseudomonadota</taxon>
        <taxon>Gammaproteobacteria</taxon>
        <taxon>Cardiobacteriales</taxon>
        <taxon>Cardiobacteriaceae</taxon>
        <taxon>Cardiobacterium</taxon>
    </lineage>
</organism>
<accession>G9ZHT9</accession>
<comment type="caution">
    <text evidence="1">The sequence shown here is derived from an EMBL/GenBank/DDBJ whole genome shotgun (WGS) entry which is preliminary data.</text>
</comment>
<sequence>MRLPGAGAFGVETKAAAVLDLRDSSAHRRGYGVGSDTVADAVFVAHYRNTGEEESQIPVPQQLDGDERRRIAEGGHVDLPVGRAVSVAEEEEGRATADAITAHAHAAIVEGADEPA</sequence>
<name>G9ZHT9_9GAMM</name>
<proteinExistence type="predicted"/>
<gene>
    <name evidence="1" type="ORF">HMPREF9080_02347</name>
</gene>
<dbReference type="HOGENOM" id="CLU_2092384_0_0_6"/>
<evidence type="ECO:0000313" key="1">
    <source>
        <dbReference type="EMBL" id="EHM52419.1"/>
    </source>
</evidence>
<reference evidence="1 2" key="1">
    <citation type="submission" date="2011-08" db="EMBL/GenBank/DDBJ databases">
        <authorList>
            <person name="Weinstock G."/>
            <person name="Sodergren E."/>
            <person name="Clifton S."/>
            <person name="Fulton L."/>
            <person name="Fulton B."/>
            <person name="Courtney L."/>
            <person name="Fronick C."/>
            <person name="Harrison M."/>
            <person name="Strong C."/>
            <person name="Farmer C."/>
            <person name="Delahaunty K."/>
            <person name="Markovic C."/>
            <person name="Hall O."/>
            <person name="Minx P."/>
            <person name="Tomlinson C."/>
            <person name="Mitreva M."/>
            <person name="Hou S."/>
            <person name="Chen J."/>
            <person name="Wollam A."/>
            <person name="Pepin K.H."/>
            <person name="Johnson M."/>
            <person name="Bhonagiri V."/>
            <person name="Zhang X."/>
            <person name="Suruliraj S."/>
            <person name="Warren W."/>
            <person name="Chinwalla A."/>
            <person name="Mardis E.R."/>
            <person name="Wilson R.K."/>
        </authorList>
    </citation>
    <scope>NUCLEOTIDE SEQUENCE [LARGE SCALE GENOMIC DNA]</scope>
    <source>
        <strain evidence="1 2">F0432</strain>
    </source>
</reference>
<dbReference type="Proteomes" id="UP000004750">
    <property type="component" value="Unassembled WGS sequence"/>
</dbReference>
<dbReference type="STRING" id="797473.HMPREF9080_02347"/>